<dbReference type="AlphaFoldDB" id="A0AAU7TFW5"/>
<dbReference type="SUPFAM" id="SSF53850">
    <property type="entry name" value="Periplasmic binding protein-like II"/>
    <property type="match status" value="1"/>
</dbReference>
<organism evidence="6">
    <name type="scientific">Kribbella sp. HUAS MG21</name>
    <dbReference type="NCBI Taxonomy" id="3160966"/>
    <lineage>
        <taxon>Bacteria</taxon>
        <taxon>Bacillati</taxon>
        <taxon>Actinomycetota</taxon>
        <taxon>Actinomycetes</taxon>
        <taxon>Propionibacteriales</taxon>
        <taxon>Kribbellaceae</taxon>
        <taxon>Kribbella</taxon>
    </lineage>
</organism>
<dbReference type="Pfam" id="PF01547">
    <property type="entry name" value="SBP_bac_1"/>
    <property type="match status" value="1"/>
</dbReference>
<proteinExistence type="inferred from homology"/>
<evidence type="ECO:0000313" key="6">
    <source>
        <dbReference type="EMBL" id="XBV25819.1"/>
    </source>
</evidence>
<dbReference type="EMBL" id="CP158165">
    <property type="protein sequence ID" value="XBV25819.1"/>
    <property type="molecule type" value="Genomic_DNA"/>
</dbReference>
<dbReference type="GO" id="GO:0030313">
    <property type="term" value="C:cell envelope"/>
    <property type="evidence" value="ECO:0007669"/>
    <property type="project" value="UniProtKB-SubCell"/>
</dbReference>
<dbReference type="InterPro" id="IPR022386">
    <property type="entry name" value="Chitin_NgcE"/>
</dbReference>
<dbReference type="Gene3D" id="3.40.190.10">
    <property type="entry name" value="Periplasmic binding protein-like II"/>
    <property type="match status" value="2"/>
</dbReference>
<keyword evidence="4 5" id="KW-0732">Signal</keyword>
<reference evidence="6" key="1">
    <citation type="submission" date="2024-06" db="EMBL/GenBank/DDBJ databases">
        <title>Kribbella sp. strain HUAS MG21 genome sequences.</title>
        <authorList>
            <person name="Mo P."/>
        </authorList>
    </citation>
    <scope>NUCLEOTIDE SEQUENCE</scope>
    <source>
        <strain evidence="6">HUAS MG21</strain>
    </source>
</reference>
<dbReference type="InterPro" id="IPR006059">
    <property type="entry name" value="SBP"/>
</dbReference>
<gene>
    <name evidence="6" type="primary">ngcE</name>
    <name evidence="6" type="ORF">ABN611_05210</name>
</gene>
<dbReference type="InterPro" id="IPR050490">
    <property type="entry name" value="Bact_solute-bd_prot1"/>
</dbReference>
<evidence type="ECO:0000256" key="5">
    <source>
        <dbReference type="SAM" id="SignalP"/>
    </source>
</evidence>
<evidence type="ECO:0000256" key="2">
    <source>
        <dbReference type="ARBA" id="ARBA00008520"/>
    </source>
</evidence>
<comment type="similarity">
    <text evidence="2">Belongs to the bacterial solute-binding protein 1 family.</text>
</comment>
<dbReference type="PANTHER" id="PTHR43649:SF31">
    <property type="entry name" value="SN-GLYCEROL-3-PHOSPHATE-BINDING PERIPLASMIC PROTEIN UGPB"/>
    <property type="match status" value="1"/>
</dbReference>
<protein>
    <submittedName>
        <fullName evidence="6">N-acetylglucosamine/diacetylchitobiose ABC transporter substrate-binding protein</fullName>
    </submittedName>
</protein>
<evidence type="ECO:0000256" key="1">
    <source>
        <dbReference type="ARBA" id="ARBA00004196"/>
    </source>
</evidence>
<evidence type="ECO:0000256" key="3">
    <source>
        <dbReference type="ARBA" id="ARBA00022448"/>
    </source>
</evidence>
<name>A0AAU7TFW5_9ACTN</name>
<accession>A0AAU7TFW5</accession>
<feature type="signal peptide" evidence="5">
    <location>
        <begin position="1"/>
        <end position="26"/>
    </location>
</feature>
<feature type="chain" id="PRO_5043683620" evidence="5">
    <location>
        <begin position="27"/>
        <end position="447"/>
    </location>
</feature>
<sequence>MLKRRTLLQGALAGAVLSGCSSAPVAPPVSPENPFTVDGNAPVDLVVGDEYGGFAAAAYRKKYAAAVVTPKVSARLSEELLPRFATGTPPDVVLSTGDDALELGRLVKEGQLADLQQLLDAPSWDNQAAKVEDQLLPGLLDVGRYDGTQRSVNYVATVYGIWYSAALFQRNGWEVPRTWPDLLALGTEMKAAGLGPFIYAGTHPYYLLELVLTLAAKTGGPDVLKRIDNLEDGAWKDESVTKAITAVGELAKRGLLAPGTAQYDHVGSQRRFLAAKAGMLPCGNWLENEMKPQVRDDFVLTMFAVPALDASPALASGLHVAATAPFLVPEKARNKAGGLEYLRALLTKDVAAQVSSESNQLTIVRGAADGLEVSTALRSARDLLAAAGDQLITWYFDTWYPAFATAAAAATGQFMAGGLQQSEWTARIQAAADQLKQDSAVTKYHRD</sequence>
<dbReference type="RefSeq" id="WP_350278626.1">
    <property type="nucleotide sequence ID" value="NZ_CP158165.1"/>
</dbReference>
<dbReference type="PROSITE" id="PS51257">
    <property type="entry name" value="PROKAR_LIPOPROTEIN"/>
    <property type="match status" value="1"/>
</dbReference>
<dbReference type="PANTHER" id="PTHR43649">
    <property type="entry name" value="ARABINOSE-BINDING PROTEIN-RELATED"/>
    <property type="match status" value="1"/>
</dbReference>
<keyword evidence="3" id="KW-0813">Transport</keyword>
<evidence type="ECO:0000256" key="4">
    <source>
        <dbReference type="ARBA" id="ARBA00022729"/>
    </source>
</evidence>
<comment type="subcellular location">
    <subcellularLocation>
        <location evidence="1">Cell envelope</location>
    </subcellularLocation>
</comment>
<dbReference type="NCBIfam" id="TIGR03851">
    <property type="entry name" value="chitin_NgcE"/>
    <property type="match status" value="1"/>
</dbReference>